<dbReference type="InterPro" id="IPR020568">
    <property type="entry name" value="Ribosomal_Su5_D2-typ_SF"/>
</dbReference>
<dbReference type="SMART" id="SM00382">
    <property type="entry name" value="AAA"/>
    <property type="match status" value="1"/>
</dbReference>
<organism evidence="14 15">
    <name type="scientific">Candidatus Roizmanbacteria bacterium CG_4_10_14_0_8_um_filter_33_9</name>
    <dbReference type="NCBI Taxonomy" id="1974826"/>
    <lineage>
        <taxon>Bacteria</taxon>
        <taxon>Candidatus Roizmaniibacteriota</taxon>
    </lineage>
</organism>
<dbReference type="PRINTS" id="PR01874">
    <property type="entry name" value="DNAREPAIRADA"/>
</dbReference>
<keyword evidence="4 12" id="KW-0863">Zinc-finger</keyword>
<keyword evidence="2 12" id="KW-0547">Nucleotide-binding</keyword>
<dbReference type="AlphaFoldDB" id="A0A2M7QIP9"/>
<reference evidence="15" key="1">
    <citation type="submission" date="2017-09" db="EMBL/GenBank/DDBJ databases">
        <title>Depth-based differentiation of microbial function through sediment-hosted aquifers and enrichment of novel symbionts in the deep terrestrial subsurface.</title>
        <authorList>
            <person name="Probst A.J."/>
            <person name="Ladd B."/>
            <person name="Jarett J.K."/>
            <person name="Geller-Mcgrath D.E."/>
            <person name="Sieber C.M.K."/>
            <person name="Emerson J.B."/>
            <person name="Anantharaman K."/>
            <person name="Thomas B.C."/>
            <person name="Malmstrom R."/>
            <person name="Stieglmeier M."/>
            <person name="Klingl A."/>
            <person name="Woyke T."/>
            <person name="Ryan C.M."/>
            <person name="Banfield J.F."/>
        </authorList>
    </citation>
    <scope>NUCLEOTIDE SEQUENCE [LARGE SCALE GENOMIC DNA]</scope>
</reference>
<keyword evidence="5" id="KW-0378">Hydrolase</keyword>
<comment type="function">
    <text evidence="12">DNA-dependent ATPase involved in processing of recombination intermediates, plays a role in repairing DNA breaks. Stimulates the branch migration of RecA-mediated strand transfer reactions, allowing the 3' invading strand to extend heteroduplex DNA faster. Binds ssDNA in the presence of ADP but not other nucleotides, has ATPase activity that is stimulated by ssDNA and various branched DNA structures, but inhibited by SSB. Does not have RecA's homology-searching function.</text>
</comment>
<evidence type="ECO:0000256" key="3">
    <source>
        <dbReference type="ARBA" id="ARBA00022763"/>
    </source>
</evidence>
<dbReference type="GO" id="GO:0000725">
    <property type="term" value="P:recombinational repair"/>
    <property type="evidence" value="ECO:0007669"/>
    <property type="project" value="TreeGrafter"/>
</dbReference>
<evidence type="ECO:0000256" key="2">
    <source>
        <dbReference type="ARBA" id="ARBA00022741"/>
    </source>
</evidence>
<dbReference type="SUPFAM" id="SSF54211">
    <property type="entry name" value="Ribosomal protein S5 domain 2-like"/>
    <property type="match status" value="1"/>
</dbReference>
<sequence length="429" mass="47931">MSYYICSNCDYGSASLIGKCPSCNQWNTFVNKERFNSEDGKEETKKILLTPLSKIKTQQKKKKKTGSFEFDRVLDDGILPGEVILLTGEPGVGKSTLLLQSFQTFSTVYISGEESAEQVRDRAERLHIDLNRFYFSNEGQVEGIIEAFKQLKTKPEVIIIDSIQTVYSKTIETPAGSINQIKESANILIKFAKQEQIAVVLIGHITKDGDIAGPKTLEHAVDCVLNFEGEKISQYRILRTTKNRFGGIDEIGIFQMKQNGLEEVNNPLIFIQEENEISIGKSIVGTTEGNRSLFFEIQALVVPSSLGIPRRIVKGVDYNKLLILLAVMKKHLSLPLDSYDVHINVIGGVKITSPLADLGIISSVYSSFKNIPIAKKTTFIGEVGLLGEIRKGYGEEKIIREAKRLSFRHIYSSINIKNINLIKNIIRPL</sequence>
<dbReference type="Gene3D" id="3.40.50.300">
    <property type="entry name" value="P-loop containing nucleotide triphosphate hydrolases"/>
    <property type="match status" value="1"/>
</dbReference>
<dbReference type="Gene3D" id="3.30.230.10">
    <property type="match status" value="1"/>
</dbReference>
<proteinExistence type="inferred from homology"/>
<keyword evidence="1 12" id="KW-0479">Metal-binding</keyword>
<dbReference type="InterPro" id="IPR041166">
    <property type="entry name" value="Rubredoxin_2"/>
</dbReference>
<dbReference type="InterPro" id="IPR004504">
    <property type="entry name" value="DNA_repair_RadA"/>
</dbReference>
<evidence type="ECO:0000256" key="1">
    <source>
        <dbReference type="ARBA" id="ARBA00022723"/>
    </source>
</evidence>
<keyword evidence="3 12" id="KW-0227">DNA damage</keyword>
<dbReference type="SUPFAM" id="SSF52540">
    <property type="entry name" value="P-loop containing nucleoside triphosphate hydrolases"/>
    <property type="match status" value="1"/>
</dbReference>
<protein>
    <recommendedName>
        <fullName evidence="11 12">DNA repair protein RadA</fullName>
    </recommendedName>
</protein>
<evidence type="ECO:0000259" key="13">
    <source>
        <dbReference type="PROSITE" id="PS50162"/>
    </source>
</evidence>
<comment type="caution">
    <text evidence="14">The sequence shown here is derived from an EMBL/GenBank/DDBJ whole genome shotgun (WGS) entry which is preliminary data.</text>
</comment>
<dbReference type="InterPro" id="IPR014721">
    <property type="entry name" value="Ribsml_uS5_D2-typ_fold_subgr"/>
</dbReference>
<evidence type="ECO:0000256" key="6">
    <source>
        <dbReference type="ARBA" id="ARBA00022833"/>
    </source>
</evidence>
<keyword evidence="6 12" id="KW-0862">Zinc</keyword>
<dbReference type="Proteomes" id="UP000229401">
    <property type="component" value="Unassembled WGS sequence"/>
</dbReference>
<dbReference type="Pfam" id="PF18073">
    <property type="entry name" value="Zn_ribbon_LapB"/>
    <property type="match status" value="1"/>
</dbReference>
<evidence type="ECO:0000256" key="9">
    <source>
        <dbReference type="ARBA" id="ARBA00023125"/>
    </source>
</evidence>
<dbReference type="PROSITE" id="PS50162">
    <property type="entry name" value="RECA_2"/>
    <property type="match status" value="1"/>
</dbReference>
<feature type="domain" description="RecA family profile 1" evidence="13">
    <location>
        <begin position="59"/>
        <end position="205"/>
    </location>
</feature>
<dbReference type="GO" id="GO:0003684">
    <property type="term" value="F:damaged DNA binding"/>
    <property type="evidence" value="ECO:0007669"/>
    <property type="project" value="InterPro"/>
</dbReference>
<evidence type="ECO:0000256" key="11">
    <source>
        <dbReference type="NCBIfam" id="TIGR00416"/>
    </source>
</evidence>
<evidence type="ECO:0000256" key="10">
    <source>
        <dbReference type="ARBA" id="ARBA00023204"/>
    </source>
</evidence>
<dbReference type="EMBL" id="PFLI01000124">
    <property type="protein sequence ID" value="PIY71908.1"/>
    <property type="molecule type" value="Genomic_DNA"/>
</dbReference>
<evidence type="ECO:0000256" key="4">
    <source>
        <dbReference type="ARBA" id="ARBA00022771"/>
    </source>
</evidence>
<evidence type="ECO:0000256" key="7">
    <source>
        <dbReference type="ARBA" id="ARBA00022840"/>
    </source>
</evidence>
<evidence type="ECO:0000313" key="15">
    <source>
        <dbReference type="Proteomes" id="UP000229401"/>
    </source>
</evidence>
<evidence type="ECO:0000313" key="14">
    <source>
        <dbReference type="EMBL" id="PIY71908.1"/>
    </source>
</evidence>
<dbReference type="GO" id="GO:0005829">
    <property type="term" value="C:cytosol"/>
    <property type="evidence" value="ECO:0007669"/>
    <property type="project" value="TreeGrafter"/>
</dbReference>
<accession>A0A2M7QIP9</accession>
<dbReference type="GO" id="GO:0140664">
    <property type="term" value="F:ATP-dependent DNA damage sensor activity"/>
    <property type="evidence" value="ECO:0007669"/>
    <property type="project" value="InterPro"/>
</dbReference>
<evidence type="ECO:0000256" key="8">
    <source>
        <dbReference type="ARBA" id="ARBA00023016"/>
    </source>
</evidence>
<dbReference type="NCBIfam" id="TIGR00416">
    <property type="entry name" value="sms"/>
    <property type="match status" value="1"/>
</dbReference>
<dbReference type="Pfam" id="PF13481">
    <property type="entry name" value="AAA_25"/>
    <property type="match status" value="1"/>
</dbReference>
<keyword evidence="7 12" id="KW-0067">ATP-binding</keyword>
<dbReference type="FunFam" id="3.40.50.300:FF:000050">
    <property type="entry name" value="DNA repair protein RadA"/>
    <property type="match status" value="1"/>
</dbReference>
<keyword evidence="9 12" id="KW-0238">DNA-binding</keyword>
<dbReference type="GO" id="GO:0016787">
    <property type="term" value="F:hydrolase activity"/>
    <property type="evidence" value="ECO:0007669"/>
    <property type="project" value="UniProtKB-KW"/>
</dbReference>
<evidence type="ECO:0000256" key="12">
    <source>
        <dbReference type="RuleBase" id="RU003555"/>
    </source>
</evidence>
<dbReference type="InterPro" id="IPR020588">
    <property type="entry name" value="RecA_ATP-bd"/>
</dbReference>
<dbReference type="PANTHER" id="PTHR32472">
    <property type="entry name" value="DNA REPAIR PROTEIN RADA"/>
    <property type="match status" value="1"/>
</dbReference>
<keyword evidence="10 12" id="KW-0234">DNA repair</keyword>
<comment type="similarity">
    <text evidence="12">Belongs to the RecA family. RadA subfamily.</text>
</comment>
<dbReference type="GO" id="GO:0008270">
    <property type="term" value="F:zinc ion binding"/>
    <property type="evidence" value="ECO:0007669"/>
    <property type="project" value="UniProtKB-KW"/>
</dbReference>
<evidence type="ECO:0000256" key="5">
    <source>
        <dbReference type="ARBA" id="ARBA00022801"/>
    </source>
</evidence>
<dbReference type="PANTHER" id="PTHR32472:SF10">
    <property type="entry name" value="DNA REPAIR PROTEIN RADA-LIKE PROTEIN"/>
    <property type="match status" value="1"/>
</dbReference>
<keyword evidence="8" id="KW-0346">Stress response</keyword>
<gene>
    <name evidence="14" type="ORF">COY87_03685</name>
</gene>
<dbReference type="GO" id="GO:0005524">
    <property type="term" value="F:ATP binding"/>
    <property type="evidence" value="ECO:0007669"/>
    <property type="project" value="UniProtKB-UniRule"/>
</dbReference>
<name>A0A2M7QIP9_9BACT</name>
<dbReference type="InterPro" id="IPR027417">
    <property type="entry name" value="P-loop_NTPase"/>
</dbReference>
<dbReference type="InterPro" id="IPR003593">
    <property type="entry name" value="AAA+_ATPase"/>
</dbReference>